<dbReference type="AlphaFoldDB" id="A0A1I4A7S1"/>
<dbReference type="CDD" id="cd07983">
    <property type="entry name" value="LPLAT_DUF374-like"/>
    <property type="match status" value="1"/>
</dbReference>
<dbReference type="EMBL" id="FORX01000030">
    <property type="protein sequence ID" value="SFK51869.1"/>
    <property type="molecule type" value="Genomic_DNA"/>
</dbReference>
<accession>A0A1I4A7S1</accession>
<dbReference type="SUPFAM" id="SSF69593">
    <property type="entry name" value="Glycerol-3-phosphate (1)-acyltransferase"/>
    <property type="match status" value="1"/>
</dbReference>
<name>A0A1I4A7S1_9BACT</name>
<gene>
    <name evidence="2" type="ORF">SAMN04488082_13012</name>
</gene>
<sequence>MVRIPVSPRLIGAVLAFVVRLWHLTLRVERINTDVFTDPELRAKRPVIMLWHDEIFPLIPAHAGERMACVVSQSKDGEILTRVLESFGFMTVRGSSSRGGMRALIAAKRVMDEQGVGIIFTVDGPRGPRHKVKPGALFLARHAGSPIVPVRAVMSRAKVFHRAWDKFQLPWPFSRCTIIYGDPVFLPEPLDDPEEMRKQCEHLEQIMNSLGKNL</sequence>
<dbReference type="Pfam" id="PF04028">
    <property type="entry name" value="DUF374"/>
    <property type="match status" value="1"/>
</dbReference>
<protein>
    <recommendedName>
        <fullName evidence="1">DUF374 domain-containing protein</fullName>
    </recommendedName>
</protein>
<organism evidence="2 3">
    <name type="scientific">Desulfomicrobium apsheronum</name>
    <dbReference type="NCBI Taxonomy" id="52560"/>
    <lineage>
        <taxon>Bacteria</taxon>
        <taxon>Pseudomonadati</taxon>
        <taxon>Thermodesulfobacteriota</taxon>
        <taxon>Desulfovibrionia</taxon>
        <taxon>Desulfovibrionales</taxon>
        <taxon>Desulfomicrobiaceae</taxon>
        <taxon>Desulfomicrobium</taxon>
    </lineage>
</organism>
<evidence type="ECO:0000259" key="1">
    <source>
        <dbReference type="Pfam" id="PF04028"/>
    </source>
</evidence>
<dbReference type="STRING" id="52560.SAMN04488082_13012"/>
<dbReference type="InterPro" id="IPR007172">
    <property type="entry name" value="DUF374"/>
</dbReference>
<feature type="domain" description="DUF374" evidence="1">
    <location>
        <begin position="63"/>
        <end position="129"/>
    </location>
</feature>
<evidence type="ECO:0000313" key="2">
    <source>
        <dbReference type="EMBL" id="SFK51869.1"/>
    </source>
</evidence>
<proteinExistence type="predicted"/>
<reference evidence="3" key="1">
    <citation type="submission" date="2016-10" db="EMBL/GenBank/DDBJ databases">
        <authorList>
            <person name="Varghese N."/>
            <person name="Submissions S."/>
        </authorList>
    </citation>
    <scope>NUCLEOTIDE SEQUENCE [LARGE SCALE GENOMIC DNA]</scope>
    <source>
        <strain evidence="3">DSM 5918</strain>
    </source>
</reference>
<dbReference type="Proteomes" id="UP000198635">
    <property type="component" value="Unassembled WGS sequence"/>
</dbReference>
<keyword evidence="3" id="KW-1185">Reference proteome</keyword>
<evidence type="ECO:0000313" key="3">
    <source>
        <dbReference type="Proteomes" id="UP000198635"/>
    </source>
</evidence>